<evidence type="ECO:0000313" key="2">
    <source>
        <dbReference type="EMBL" id="CAF2139189.1"/>
    </source>
</evidence>
<comment type="caution">
    <text evidence="2">The sequence shown here is derived from an EMBL/GenBank/DDBJ whole genome shotgun (WGS) entry which is preliminary data.</text>
</comment>
<dbReference type="AlphaFoldDB" id="A0A816WW44"/>
<feature type="compositionally biased region" description="Basic and acidic residues" evidence="1">
    <location>
        <begin position="130"/>
        <end position="139"/>
    </location>
</feature>
<feature type="compositionally biased region" description="Polar residues" evidence="1">
    <location>
        <begin position="120"/>
        <end position="129"/>
    </location>
</feature>
<dbReference type="Proteomes" id="UP000663887">
    <property type="component" value="Unassembled WGS sequence"/>
</dbReference>
<name>A0A816WW44_9BILA</name>
<feature type="region of interest" description="Disordered" evidence="1">
    <location>
        <begin position="120"/>
        <end position="148"/>
    </location>
</feature>
<feature type="region of interest" description="Disordered" evidence="1">
    <location>
        <begin position="33"/>
        <end position="54"/>
    </location>
</feature>
<gene>
    <name evidence="2" type="ORF">XDN619_LOCUS26384</name>
</gene>
<organism evidence="2 3">
    <name type="scientific">Rotaria magnacalcarata</name>
    <dbReference type="NCBI Taxonomy" id="392030"/>
    <lineage>
        <taxon>Eukaryota</taxon>
        <taxon>Metazoa</taxon>
        <taxon>Spiralia</taxon>
        <taxon>Gnathifera</taxon>
        <taxon>Rotifera</taxon>
        <taxon>Eurotatoria</taxon>
        <taxon>Bdelloidea</taxon>
        <taxon>Philodinida</taxon>
        <taxon>Philodinidae</taxon>
        <taxon>Rotaria</taxon>
    </lineage>
</organism>
<protein>
    <submittedName>
        <fullName evidence="2">Uncharacterized protein</fullName>
    </submittedName>
</protein>
<reference evidence="2" key="1">
    <citation type="submission" date="2021-02" db="EMBL/GenBank/DDBJ databases">
        <authorList>
            <person name="Nowell W R."/>
        </authorList>
    </citation>
    <scope>NUCLEOTIDE SEQUENCE</scope>
</reference>
<feature type="compositionally biased region" description="Basic and acidic residues" evidence="1">
    <location>
        <begin position="44"/>
        <end position="54"/>
    </location>
</feature>
<proteinExistence type="predicted"/>
<evidence type="ECO:0000256" key="1">
    <source>
        <dbReference type="SAM" id="MobiDB-lite"/>
    </source>
</evidence>
<evidence type="ECO:0000313" key="3">
    <source>
        <dbReference type="Proteomes" id="UP000663887"/>
    </source>
</evidence>
<dbReference type="EMBL" id="CAJNRG010012343">
    <property type="protein sequence ID" value="CAF2139189.1"/>
    <property type="molecule type" value="Genomic_DNA"/>
</dbReference>
<accession>A0A816WW44</accession>
<sequence>MVTPTTDAASNYVFYKPSDYYNQLKKSLQLNQQHARDQSTYSHMDNKKYYDKNRSNPRYEINENVLLRIHGLRSKLDPQFTLIPTIAIQKQHPTYWVRDRMNDQITRVHVNDMRVMPSHMASSSYTLKNSNRDSSGKSQDRHRRHVRLEEQNNRYQRNYRPFTIPSSFYNIVHVHRFTTIDTISTLINHFESLYRYSIDTESDQFINALSLIQVHSIPQHLSSFIVLFELNHLPSSNTLLFEKNNLLFRFLFRSGNTIFAWGSMNTELQSVIRMNLFAWP</sequence>